<keyword evidence="1" id="KW-0732">Signal</keyword>
<feature type="domain" description="DUF6250" evidence="2">
    <location>
        <begin position="60"/>
        <end position="230"/>
    </location>
</feature>
<evidence type="ECO:0000259" key="2">
    <source>
        <dbReference type="Pfam" id="PF19763"/>
    </source>
</evidence>
<evidence type="ECO:0000313" key="4">
    <source>
        <dbReference type="Proteomes" id="UP000186685"/>
    </source>
</evidence>
<proteinExistence type="predicted"/>
<protein>
    <recommendedName>
        <fullName evidence="2">DUF6250 domain-containing protein</fullName>
    </recommendedName>
</protein>
<comment type="caution">
    <text evidence="3">The sequence shown here is derived from an EMBL/GenBank/DDBJ whole genome shotgun (WGS) entry which is preliminary data.</text>
</comment>
<dbReference type="EMBL" id="MNQR01000019">
    <property type="protein sequence ID" value="OKZ10480.1"/>
    <property type="molecule type" value="Genomic_DNA"/>
</dbReference>
<reference evidence="3 4" key="1">
    <citation type="journal article" date="2016" name="Nat. Biotechnol.">
        <title>Measurement of bacterial replication rates in microbial communities.</title>
        <authorList>
            <person name="Brown C.T."/>
            <person name="Olm M.R."/>
            <person name="Thomas B.C."/>
            <person name="Banfield J.F."/>
        </authorList>
    </citation>
    <scope>NUCLEOTIDE SEQUENCE [LARGE SCALE GENOMIC DNA]</scope>
    <source>
        <strain evidence="3">45_130</strain>
    </source>
</reference>
<sequence length="236" mass="27355">MNLGKFISALFIAVSPVICFAQDNKVSGLDKENFDKYWCVESESPDYKVSFSGDTCELVSPKGLTLWRKEKMQGDVTIEYDACVVFNGAKDERLSDLNCFWMASDPKFPDDIFARASWRSGIFLRCYTLQLYYLGYGGNHNSTTRFRRYDGNEKGVDNPKARPSILKEYKDKDHLLEANRWYHIKLQNCDGNVRYYIDGELLVDFDDPSPLKSGWFGFRTTLSKTRITNFKYYVND</sequence>
<organism evidence="3 4">
    <name type="scientific">Phocaeicola plebeius</name>
    <dbReference type="NCBI Taxonomy" id="310297"/>
    <lineage>
        <taxon>Bacteria</taxon>
        <taxon>Pseudomonadati</taxon>
        <taxon>Bacteroidota</taxon>
        <taxon>Bacteroidia</taxon>
        <taxon>Bacteroidales</taxon>
        <taxon>Bacteroidaceae</taxon>
        <taxon>Phocaeicola</taxon>
    </lineage>
</organism>
<dbReference type="Pfam" id="PF19763">
    <property type="entry name" value="DUF6250"/>
    <property type="match status" value="1"/>
</dbReference>
<accession>A0A854C0Y2</accession>
<dbReference type="InterPro" id="IPR046217">
    <property type="entry name" value="DUF6250"/>
</dbReference>
<evidence type="ECO:0000313" key="3">
    <source>
        <dbReference type="EMBL" id="OKZ10480.1"/>
    </source>
</evidence>
<evidence type="ECO:0000256" key="1">
    <source>
        <dbReference type="SAM" id="SignalP"/>
    </source>
</evidence>
<name>A0A854C0Y2_9BACT</name>
<dbReference type="Proteomes" id="UP000186685">
    <property type="component" value="Unassembled WGS sequence"/>
</dbReference>
<feature type="chain" id="PRO_5032993431" description="DUF6250 domain-containing protein" evidence="1">
    <location>
        <begin position="22"/>
        <end position="236"/>
    </location>
</feature>
<dbReference type="AlphaFoldDB" id="A0A854C0Y2"/>
<dbReference type="Gene3D" id="2.60.120.200">
    <property type="match status" value="1"/>
</dbReference>
<gene>
    <name evidence="3" type="ORF">BHV76_06260</name>
</gene>
<feature type="signal peptide" evidence="1">
    <location>
        <begin position="1"/>
        <end position="21"/>
    </location>
</feature>